<feature type="transmembrane region" description="Helical" evidence="5">
    <location>
        <begin position="46"/>
        <end position="71"/>
    </location>
</feature>
<dbReference type="PROSITE" id="PS50929">
    <property type="entry name" value="ABC_TM1F"/>
    <property type="match status" value="1"/>
</dbReference>
<dbReference type="Pfam" id="PF00005">
    <property type="entry name" value="ABC_tran"/>
    <property type="match status" value="1"/>
</dbReference>
<feature type="domain" description="ABC transporter" evidence="6">
    <location>
        <begin position="309"/>
        <end position="584"/>
    </location>
</feature>
<evidence type="ECO:0000313" key="9">
    <source>
        <dbReference type="Proteomes" id="UP000704762"/>
    </source>
</evidence>
<feature type="transmembrane region" description="Helical" evidence="5">
    <location>
        <begin position="12"/>
        <end position="34"/>
    </location>
</feature>
<gene>
    <name evidence="8" type="ORF">JOE57_001991</name>
</gene>
<dbReference type="PROSITE" id="PS50893">
    <property type="entry name" value="ABC_TRANSPORTER_2"/>
    <property type="match status" value="1"/>
</dbReference>
<dbReference type="Proteomes" id="UP000704762">
    <property type="component" value="Unassembled WGS sequence"/>
</dbReference>
<dbReference type="Gene3D" id="1.20.1560.10">
    <property type="entry name" value="ABC transporter type 1, transmembrane domain"/>
    <property type="match status" value="1"/>
</dbReference>
<dbReference type="Pfam" id="PF00664">
    <property type="entry name" value="ABC_membrane"/>
    <property type="match status" value="1"/>
</dbReference>
<evidence type="ECO:0000256" key="5">
    <source>
        <dbReference type="SAM" id="Phobius"/>
    </source>
</evidence>
<dbReference type="EMBL" id="JAFBCF010000001">
    <property type="protein sequence ID" value="MBM7799070.1"/>
    <property type="molecule type" value="Genomic_DNA"/>
</dbReference>
<feature type="transmembrane region" description="Helical" evidence="5">
    <location>
        <begin position="256"/>
        <end position="279"/>
    </location>
</feature>
<dbReference type="PROSITE" id="PS00211">
    <property type="entry name" value="ABC_TRANSPORTER_1"/>
    <property type="match status" value="1"/>
</dbReference>
<organism evidence="8 9">
    <name type="scientific">Microlunatus panaciterrae</name>
    <dbReference type="NCBI Taxonomy" id="400768"/>
    <lineage>
        <taxon>Bacteria</taxon>
        <taxon>Bacillati</taxon>
        <taxon>Actinomycetota</taxon>
        <taxon>Actinomycetes</taxon>
        <taxon>Propionibacteriales</taxon>
        <taxon>Propionibacteriaceae</taxon>
        <taxon>Microlunatus</taxon>
    </lineage>
</organism>
<evidence type="ECO:0000259" key="7">
    <source>
        <dbReference type="PROSITE" id="PS50929"/>
    </source>
</evidence>
<dbReference type="InterPro" id="IPR036640">
    <property type="entry name" value="ABC1_TM_sf"/>
</dbReference>
<dbReference type="PANTHER" id="PTHR43394:SF1">
    <property type="entry name" value="ATP-BINDING CASSETTE SUB-FAMILY B MEMBER 10, MITOCHONDRIAL"/>
    <property type="match status" value="1"/>
</dbReference>
<dbReference type="InterPro" id="IPR017871">
    <property type="entry name" value="ABC_transporter-like_CS"/>
</dbReference>
<dbReference type="CDD" id="cd07346">
    <property type="entry name" value="ABC_6TM_exporters"/>
    <property type="match status" value="1"/>
</dbReference>
<sequence length="591" mass="64099">MVRQQADVVITGAFVGILWFLPGSVGPFLVGRAVDQGITGGSTEALLKWCLLLLLIVLVGGVFGIVMHTFAVRSWLIALYRTTKLVTRKTTQMGHVMPQRAPTGEILSVSSGDSDQFGALMECLSRAAAALMAYLLVAAIVLSTSVQLGLVVLVAAPILVGLAMPLLKPLQRRQATERTRSADLTSMATDIVAGLRILRGIGGEHTFGRNYADQSQKVRHAGVSAGTWQALVDAIGVLFSGLFLVALTWLGARQVIAGTLTVGQLISFFGYALFMVWPIQTFFELAQKWVRCLVSAHKTIAVMEHQPPWREEREPKPLPLAAPIVDEKSGFAASPGRLTLVVSALPDDSAALADRLGRYLPADTDPVSAELDEGIKGRAARQARAERQQARARRAARDLEIAHGRWGVRVGDVDLAEATMADVRRHIMVSDTASLVFAGTLQSALDPHQVLTRSQAEQVLHVAAAEDVFEAMPGGWQGRIDERGRGLSGGQRQRLVLARALATDPEILVLVEPTSAVDAHTEAMIAERLAAHRRGRTTIVMSVSPLLLHYADDVAFLQDGHVVAQGRHEDLLRNNRDYRRVVARNMEEIDV</sequence>
<evidence type="ECO:0000256" key="1">
    <source>
        <dbReference type="ARBA" id="ARBA00004651"/>
    </source>
</evidence>
<accession>A0ABS2RJ93</accession>
<dbReference type="SUPFAM" id="SSF90123">
    <property type="entry name" value="ABC transporter transmembrane region"/>
    <property type="match status" value="1"/>
</dbReference>
<dbReference type="InterPro" id="IPR039421">
    <property type="entry name" value="Type_1_exporter"/>
</dbReference>
<name>A0ABS2RJ93_9ACTN</name>
<dbReference type="PANTHER" id="PTHR43394">
    <property type="entry name" value="ATP-DEPENDENT PERMEASE MDL1, MITOCHONDRIAL"/>
    <property type="match status" value="1"/>
</dbReference>
<feature type="transmembrane region" description="Helical" evidence="5">
    <location>
        <begin position="230"/>
        <end position="250"/>
    </location>
</feature>
<evidence type="ECO:0000256" key="3">
    <source>
        <dbReference type="ARBA" id="ARBA00022989"/>
    </source>
</evidence>
<dbReference type="RefSeq" id="WP_239578909.1">
    <property type="nucleotide sequence ID" value="NZ_BAAAQP010000002.1"/>
</dbReference>
<feature type="domain" description="ABC transmembrane type-1" evidence="7">
    <location>
        <begin position="10"/>
        <end position="291"/>
    </location>
</feature>
<dbReference type="Gene3D" id="3.40.50.300">
    <property type="entry name" value="P-loop containing nucleotide triphosphate hydrolases"/>
    <property type="match status" value="1"/>
</dbReference>
<evidence type="ECO:0000256" key="2">
    <source>
        <dbReference type="ARBA" id="ARBA00022692"/>
    </source>
</evidence>
<keyword evidence="4 5" id="KW-0472">Membrane</keyword>
<evidence type="ECO:0000259" key="6">
    <source>
        <dbReference type="PROSITE" id="PS50893"/>
    </source>
</evidence>
<dbReference type="InterPro" id="IPR011527">
    <property type="entry name" value="ABC1_TM_dom"/>
</dbReference>
<keyword evidence="9" id="KW-1185">Reference proteome</keyword>
<dbReference type="InterPro" id="IPR027417">
    <property type="entry name" value="P-loop_NTPase"/>
</dbReference>
<keyword evidence="3 5" id="KW-1133">Transmembrane helix</keyword>
<protein>
    <submittedName>
        <fullName evidence="8">ABC-type bacteriocin/lantibiotic exporter with double-glycine peptidase domain</fullName>
    </submittedName>
</protein>
<evidence type="ECO:0000256" key="4">
    <source>
        <dbReference type="ARBA" id="ARBA00023136"/>
    </source>
</evidence>
<keyword evidence="2 5" id="KW-0812">Transmembrane</keyword>
<evidence type="ECO:0000313" key="8">
    <source>
        <dbReference type="EMBL" id="MBM7799070.1"/>
    </source>
</evidence>
<reference evidence="8 9" key="1">
    <citation type="submission" date="2021-01" db="EMBL/GenBank/DDBJ databases">
        <title>Sequencing the genomes of 1000 actinobacteria strains.</title>
        <authorList>
            <person name="Klenk H.-P."/>
        </authorList>
    </citation>
    <scope>NUCLEOTIDE SEQUENCE [LARGE SCALE GENOMIC DNA]</scope>
    <source>
        <strain evidence="8 9">DSM 18662</strain>
    </source>
</reference>
<dbReference type="InterPro" id="IPR003439">
    <property type="entry name" value="ABC_transporter-like_ATP-bd"/>
</dbReference>
<comment type="subcellular location">
    <subcellularLocation>
        <location evidence="1">Cell membrane</location>
        <topology evidence="1">Multi-pass membrane protein</topology>
    </subcellularLocation>
</comment>
<comment type="caution">
    <text evidence="8">The sequence shown here is derived from an EMBL/GenBank/DDBJ whole genome shotgun (WGS) entry which is preliminary data.</text>
</comment>
<proteinExistence type="predicted"/>
<dbReference type="SUPFAM" id="SSF52540">
    <property type="entry name" value="P-loop containing nucleoside triphosphate hydrolases"/>
    <property type="match status" value="1"/>
</dbReference>